<keyword evidence="2" id="KW-0732">Signal</keyword>
<dbReference type="AlphaFoldDB" id="A0A7Z0A985"/>
<keyword evidence="1" id="KW-0812">Transmembrane</keyword>
<protein>
    <submittedName>
        <fullName evidence="3">Putative membrane protein</fullName>
    </submittedName>
</protein>
<evidence type="ECO:0000313" key="4">
    <source>
        <dbReference type="Proteomes" id="UP000539111"/>
    </source>
</evidence>
<dbReference type="EMBL" id="JACBZP010000001">
    <property type="protein sequence ID" value="NYI66734.1"/>
    <property type="molecule type" value="Genomic_DNA"/>
</dbReference>
<gene>
    <name evidence="3" type="ORF">BJY26_001040</name>
</gene>
<dbReference type="PANTHER" id="PTHR36974:SF1">
    <property type="entry name" value="DOXX FAMILY MEMBRANE PROTEIN"/>
    <property type="match status" value="1"/>
</dbReference>
<keyword evidence="4" id="KW-1185">Reference proteome</keyword>
<dbReference type="PANTHER" id="PTHR36974">
    <property type="entry name" value="MEMBRANE PROTEIN-RELATED"/>
    <property type="match status" value="1"/>
</dbReference>
<organism evidence="3 4">
    <name type="scientific">Spelaeicoccus albus</name>
    <dbReference type="NCBI Taxonomy" id="1280376"/>
    <lineage>
        <taxon>Bacteria</taxon>
        <taxon>Bacillati</taxon>
        <taxon>Actinomycetota</taxon>
        <taxon>Actinomycetes</taxon>
        <taxon>Micrococcales</taxon>
        <taxon>Brevibacteriaceae</taxon>
        <taxon>Spelaeicoccus</taxon>
    </lineage>
</organism>
<proteinExistence type="predicted"/>
<sequence>MKRRAMAMACLLGAAGVTHFVRPATFDSIVPPGLGNRRFWTYASGLAELSCAAMIAAPATRRFGGLCTAALMVAVYPANIYTVAKHWRSPKGRSIALARLPLQVPLVKVAWEIAEESR</sequence>
<evidence type="ECO:0000256" key="2">
    <source>
        <dbReference type="SAM" id="SignalP"/>
    </source>
</evidence>
<keyword evidence="1" id="KW-1133">Transmembrane helix</keyword>
<feature type="transmembrane region" description="Helical" evidence="1">
    <location>
        <begin position="63"/>
        <end position="84"/>
    </location>
</feature>
<accession>A0A7Z0A985</accession>
<evidence type="ECO:0000313" key="3">
    <source>
        <dbReference type="EMBL" id="NYI66734.1"/>
    </source>
</evidence>
<evidence type="ECO:0000256" key="1">
    <source>
        <dbReference type="SAM" id="Phobius"/>
    </source>
</evidence>
<feature type="signal peptide" evidence="2">
    <location>
        <begin position="1"/>
        <end position="20"/>
    </location>
</feature>
<keyword evidence="1" id="KW-0472">Membrane</keyword>
<feature type="chain" id="PRO_5039679510" evidence="2">
    <location>
        <begin position="21"/>
        <end position="118"/>
    </location>
</feature>
<reference evidence="3 4" key="1">
    <citation type="submission" date="2020-07" db="EMBL/GenBank/DDBJ databases">
        <title>Sequencing the genomes of 1000 actinobacteria strains.</title>
        <authorList>
            <person name="Klenk H.-P."/>
        </authorList>
    </citation>
    <scope>NUCLEOTIDE SEQUENCE [LARGE SCALE GENOMIC DNA]</scope>
    <source>
        <strain evidence="3 4">DSM 26341</strain>
    </source>
</reference>
<name>A0A7Z0A985_9MICO</name>
<dbReference type="RefSeq" id="WP_308191270.1">
    <property type="nucleotide sequence ID" value="NZ_JACBZP010000001.1"/>
</dbReference>
<dbReference type="Proteomes" id="UP000539111">
    <property type="component" value="Unassembled WGS sequence"/>
</dbReference>
<comment type="caution">
    <text evidence="3">The sequence shown here is derived from an EMBL/GenBank/DDBJ whole genome shotgun (WGS) entry which is preliminary data.</text>
</comment>